<dbReference type="AlphaFoldDB" id="A0A420BKF2"/>
<evidence type="ECO:0000256" key="1">
    <source>
        <dbReference type="SAM" id="Phobius"/>
    </source>
</evidence>
<evidence type="ECO:0000313" key="2">
    <source>
        <dbReference type="EMBL" id="RKE57105.1"/>
    </source>
</evidence>
<protein>
    <submittedName>
        <fullName evidence="2">Uncharacterized protein</fullName>
    </submittedName>
</protein>
<gene>
    <name evidence="2" type="ORF">DFQ12_1981</name>
</gene>
<keyword evidence="1" id="KW-1133">Transmembrane helix</keyword>
<reference evidence="2 3" key="1">
    <citation type="submission" date="2018-09" db="EMBL/GenBank/DDBJ databases">
        <title>Genomic Encyclopedia of Type Strains, Phase III (KMG-III): the genomes of soil and plant-associated and newly described type strains.</title>
        <authorList>
            <person name="Whitman W."/>
        </authorList>
    </citation>
    <scope>NUCLEOTIDE SEQUENCE [LARGE SCALE GENOMIC DNA]</scope>
    <source>
        <strain evidence="2 3">CECT 7938</strain>
    </source>
</reference>
<sequence length="144" mass="16406">MNGTTLLFKSSLTNYVIALKSILYPFRTGSLLKEYSDRIPLEASHWKSSSGSYAVHVPNYIAMVHTVPQSGRQALHTEDRMSQQAGVTSESNLGQYTEHIVFLSSLCFLLIVTVIVLRNWYKIKVREHVKLQCDKAEFERQISL</sequence>
<keyword evidence="1" id="KW-0472">Membrane</keyword>
<dbReference type="Proteomes" id="UP000286246">
    <property type="component" value="Unassembled WGS sequence"/>
</dbReference>
<comment type="caution">
    <text evidence="2">The sequence shown here is derived from an EMBL/GenBank/DDBJ whole genome shotgun (WGS) entry which is preliminary data.</text>
</comment>
<dbReference type="EMBL" id="RAPY01000001">
    <property type="protein sequence ID" value="RKE57105.1"/>
    <property type="molecule type" value="Genomic_DNA"/>
</dbReference>
<evidence type="ECO:0000313" key="3">
    <source>
        <dbReference type="Proteomes" id="UP000286246"/>
    </source>
</evidence>
<feature type="transmembrane region" description="Helical" evidence="1">
    <location>
        <begin position="100"/>
        <end position="121"/>
    </location>
</feature>
<keyword evidence="1" id="KW-0812">Transmembrane</keyword>
<accession>A0A420BKF2</accession>
<name>A0A420BKF2_SPHD1</name>
<keyword evidence="3" id="KW-1185">Reference proteome</keyword>
<organism evidence="2 3">
    <name type="scientific">Sphingobacterium detergens</name>
    <dbReference type="NCBI Taxonomy" id="1145106"/>
    <lineage>
        <taxon>Bacteria</taxon>
        <taxon>Pseudomonadati</taxon>
        <taxon>Bacteroidota</taxon>
        <taxon>Sphingobacteriia</taxon>
        <taxon>Sphingobacteriales</taxon>
        <taxon>Sphingobacteriaceae</taxon>
        <taxon>Sphingobacterium</taxon>
    </lineage>
</organism>
<dbReference type="RefSeq" id="WP_147420371.1">
    <property type="nucleotide sequence ID" value="NZ_RAPY01000001.1"/>
</dbReference>
<proteinExistence type="predicted"/>